<organism evidence="1 2">
    <name type="scientific">Paludibaculum fermentans</name>
    <dbReference type="NCBI Taxonomy" id="1473598"/>
    <lineage>
        <taxon>Bacteria</taxon>
        <taxon>Pseudomonadati</taxon>
        <taxon>Acidobacteriota</taxon>
        <taxon>Terriglobia</taxon>
        <taxon>Bryobacterales</taxon>
        <taxon>Bryobacteraceae</taxon>
        <taxon>Paludibaculum</taxon>
    </lineage>
</organism>
<proteinExistence type="predicted"/>
<evidence type="ECO:0000313" key="1">
    <source>
        <dbReference type="EMBL" id="QOY87690.1"/>
    </source>
</evidence>
<dbReference type="EMBL" id="CP063849">
    <property type="protein sequence ID" value="QOY87690.1"/>
    <property type="molecule type" value="Genomic_DNA"/>
</dbReference>
<dbReference type="Proteomes" id="UP000593892">
    <property type="component" value="Chromosome"/>
</dbReference>
<gene>
    <name evidence="1" type="ORF">IRI77_33905</name>
</gene>
<name>A0A7S7NQ59_PALFE</name>
<dbReference type="RefSeq" id="WP_194449357.1">
    <property type="nucleotide sequence ID" value="NZ_CP063849.1"/>
</dbReference>
<evidence type="ECO:0000313" key="2">
    <source>
        <dbReference type="Proteomes" id="UP000593892"/>
    </source>
</evidence>
<dbReference type="KEGG" id="pfer:IRI77_33905"/>
<accession>A0A7S7NQ59</accession>
<reference evidence="1 2" key="1">
    <citation type="submission" date="2020-10" db="EMBL/GenBank/DDBJ databases">
        <title>Complete genome sequence of Paludibaculum fermentans P105T, a facultatively anaerobic acidobacterium capable of dissimilatory Fe(III) reduction.</title>
        <authorList>
            <person name="Dedysh S.N."/>
            <person name="Beletsky A.V."/>
            <person name="Kulichevskaya I.S."/>
            <person name="Mardanov A.V."/>
            <person name="Ravin N.V."/>
        </authorList>
    </citation>
    <scope>NUCLEOTIDE SEQUENCE [LARGE SCALE GENOMIC DNA]</scope>
    <source>
        <strain evidence="1 2">P105</strain>
    </source>
</reference>
<dbReference type="AlphaFoldDB" id="A0A7S7NQ59"/>
<sequence length="87" mass="9724">MSAIRLGDDIDDYCVKCKRMTNHSILSLVDSEPAKVRCRTCYNEGPYRRGEIPPSKKDLKKAALFNEVLSAIPGATPEAEDKDKKPK</sequence>
<keyword evidence="2" id="KW-1185">Reference proteome</keyword>
<protein>
    <submittedName>
        <fullName evidence="1">Uncharacterized protein</fullName>
    </submittedName>
</protein>